<name>A0A1V8T383_9PEZI</name>
<dbReference type="InParanoid" id="A0A1V8T383"/>
<feature type="compositionally biased region" description="Basic and acidic residues" evidence="1">
    <location>
        <begin position="90"/>
        <end position="106"/>
    </location>
</feature>
<reference evidence="3" key="1">
    <citation type="submission" date="2017-03" db="EMBL/GenBank/DDBJ databases">
        <title>Genomes of endolithic fungi from Antarctica.</title>
        <authorList>
            <person name="Coleine C."/>
            <person name="Masonjones S."/>
            <person name="Stajich J.E."/>
        </authorList>
    </citation>
    <scope>NUCLEOTIDE SEQUENCE [LARGE SCALE GENOMIC DNA]</scope>
    <source>
        <strain evidence="3">CCFEE 5527</strain>
    </source>
</reference>
<dbReference type="Proteomes" id="UP000192596">
    <property type="component" value="Unassembled WGS sequence"/>
</dbReference>
<feature type="region of interest" description="Disordered" evidence="1">
    <location>
        <begin position="59"/>
        <end position="112"/>
    </location>
</feature>
<protein>
    <submittedName>
        <fullName evidence="2">Uncharacterized protein</fullName>
    </submittedName>
</protein>
<dbReference type="EMBL" id="NAJO01000018">
    <property type="protein sequence ID" value="OQO05678.1"/>
    <property type="molecule type" value="Genomic_DNA"/>
</dbReference>
<accession>A0A1V8T383</accession>
<feature type="compositionally biased region" description="Basic residues" evidence="1">
    <location>
        <begin position="72"/>
        <end position="83"/>
    </location>
</feature>
<comment type="caution">
    <text evidence="2">The sequence shown here is derived from an EMBL/GenBank/DDBJ whole genome shotgun (WGS) entry which is preliminary data.</text>
</comment>
<proteinExistence type="predicted"/>
<keyword evidence="3" id="KW-1185">Reference proteome</keyword>
<dbReference type="AlphaFoldDB" id="A0A1V8T383"/>
<evidence type="ECO:0000313" key="3">
    <source>
        <dbReference type="Proteomes" id="UP000192596"/>
    </source>
</evidence>
<evidence type="ECO:0000313" key="2">
    <source>
        <dbReference type="EMBL" id="OQO05678.1"/>
    </source>
</evidence>
<organism evidence="2 3">
    <name type="scientific">Cryoendolithus antarcticus</name>
    <dbReference type="NCBI Taxonomy" id="1507870"/>
    <lineage>
        <taxon>Eukaryota</taxon>
        <taxon>Fungi</taxon>
        <taxon>Dikarya</taxon>
        <taxon>Ascomycota</taxon>
        <taxon>Pezizomycotina</taxon>
        <taxon>Dothideomycetes</taxon>
        <taxon>Dothideomycetidae</taxon>
        <taxon>Cladosporiales</taxon>
        <taxon>Cladosporiaceae</taxon>
        <taxon>Cryoendolithus</taxon>
    </lineage>
</organism>
<evidence type="ECO:0000256" key="1">
    <source>
        <dbReference type="SAM" id="MobiDB-lite"/>
    </source>
</evidence>
<gene>
    <name evidence="2" type="ORF">B0A48_09771</name>
</gene>
<sequence length="112" mass="12417">MDIVNLNMRFQTCYEDYGGSNHDKVSADTFRKELDSISTPLQKKQLPASQTSAANANLLFRKREKMEETKSKKAKKIVARSKKSGGTGKSDGRGKNTRKDKAEGKVELSSCS</sequence>